<keyword evidence="3 5" id="KW-1133">Transmembrane helix</keyword>
<dbReference type="AlphaFoldDB" id="A0AAU7M3N7"/>
<proteinExistence type="predicted"/>
<dbReference type="EMBL" id="CP159342">
    <property type="protein sequence ID" value="XCH72859.1"/>
    <property type="molecule type" value="Genomic_DNA"/>
</dbReference>
<organism evidence="7">
    <name type="scientific">Micromonospora sp. CCTCC AA 2012012</name>
    <dbReference type="NCBI Taxonomy" id="3111921"/>
    <lineage>
        <taxon>Bacteria</taxon>
        <taxon>Bacillati</taxon>
        <taxon>Actinomycetota</taxon>
        <taxon>Actinomycetes</taxon>
        <taxon>Micromonosporales</taxon>
        <taxon>Micromonosporaceae</taxon>
        <taxon>Micromonospora</taxon>
    </lineage>
</organism>
<dbReference type="GO" id="GO:0016020">
    <property type="term" value="C:membrane"/>
    <property type="evidence" value="ECO:0007669"/>
    <property type="project" value="UniProtKB-SubCell"/>
</dbReference>
<evidence type="ECO:0000256" key="2">
    <source>
        <dbReference type="ARBA" id="ARBA00022692"/>
    </source>
</evidence>
<feature type="transmembrane region" description="Helical" evidence="5">
    <location>
        <begin position="51"/>
        <end position="73"/>
    </location>
</feature>
<dbReference type="Pfam" id="PF07291">
    <property type="entry name" value="MauE"/>
    <property type="match status" value="1"/>
</dbReference>
<evidence type="ECO:0000313" key="7">
    <source>
        <dbReference type="EMBL" id="XBP92162.1"/>
    </source>
</evidence>
<evidence type="ECO:0000256" key="1">
    <source>
        <dbReference type="ARBA" id="ARBA00004141"/>
    </source>
</evidence>
<dbReference type="InterPro" id="IPR009908">
    <property type="entry name" value="Methylamine_util_MauE"/>
</dbReference>
<dbReference type="EMBL" id="CP157762">
    <property type="protein sequence ID" value="XBP92162.1"/>
    <property type="molecule type" value="Genomic_DNA"/>
</dbReference>
<feature type="domain" description="Methylamine utilisation protein MauE" evidence="6">
    <location>
        <begin position="9"/>
        <end position="136"/>
    </location>
</feature>
<accession>A0AAU7M3N7</accession>
<evidence type="ECO:0000313" key="8">
    <source>
        <dbReference type="EMBL" id="XCH72859.1"/>
    </source>
</evidence>
<name>A0AAU7M3N7_9ACTN</name>
<evidence type="ECO:0000256" key="5">
    <source>
        <dbReference type="SAM" id="Phobius"/>
    </source>
</evidence>
<evidence type="ECO:0000256" key="3">
    <source>
        <dbReference type="ARBA" id="ARBA00022989"/>
    </source>
</evidence>
<keyword evidence="2 5" id="KW-0812">Transmembrane</keyword>
<evidence type="ECO:0000259" key="6">
    <source>
        <dbReference type="Pfam" id="PF07291"/>
    </source>
</evidence>
<dbReference type="RefSeq" id="WP_350931737.1">
    <property type="nucleotide sequence ID" value="NZ_CP157762.1"/>
</dbReference>
<feature type="transmembrane region" description="Helical" evidence="5">
    <location>
        <begin position="79"/>
        <end position="99"/>
    </location>
</feature>
<feature type="transmembrane region" description="Helical" evidence="5">
    <location>
        <begin position="145"/>
        <end position="168"/>
    </location>
</feature>
<dbReference type="GO" id="GO:0030416">
    <property type="term" value="P:methylamine metabolic process"/>
    <property type="evidence" value="ECO:0007669"/>
    <property type="project" value="InterPro"/>
</dbReference>
<sequence>MPEIWPSGLVVACQAAMAIIFAVAAGSKVWKPSAFRQFCNSLSRTLPIRGRLTSALAATVLLTEAVVALSVTVPALATGAFVLAGVLLVSFTGSTLYTLRQGSREPCFCFGMSAKPAGRLEVLRNLILLAITTVGFAGARDSGSLTYPSLGVTALMVSVGCVFALLVINAREIVDLVKP</sequence>
<evidence type="ECO:0000256" key="4">
    <source>
        <dbReference type="ARBA" id="ARBA00023136"/>
    </source>
</evidence>
<protein>
    <submittedName>
        <fullName evidence="7">MauE/DoxX family redox-associated membrane protein</fullName>
    </submittedName>
</protein>
<gene>
    <name evidence="8" type="ORF">ABUL08_21390</name>
    <name evidence="7" type="ORF">VK199_21315</name>
</gene>
<reference evidence="8" key="2">
    <citation type="submission" date="2024-06" db="EMBL/GenBank/DDBJ databases">
        <title>Micromonospora mangrovi CCTCC AA 2012012 genome sequences.</title>
        <authorList>
            <person name="Gao J."/>
        </authorList>
    </citation>
    <scope>NUCLEOTIDE SEQUENCE</scope>
    <source>
        <strain evidence="8">CCTCC AA 2012012</strain>
    </source>
</reference>
<keyword evidence="4 5" id="KW-0472">Membrane</keyword>
<comment type="subcellular location">
    <subcellularLocation>
        <location evidence="1">Membrane</location>
        <topology evidence="1">Multi-pass membrane protein</topology>
    </subcellularLocation>
</comment>
<feature type="transmembrane region" description="Helical" evidence="5">
    <location>
        <begin position="6"/>
        <end position="30"/>
    </location>
</feature>
<reference evidence="7" key="1">
    <citation type="submission" date="2024-01" db="EMBL/GenBank/DDBJ databases">
        <title>The genome sequence of Micromonospora mangrovi CCTCC AA 2012012.</title>
        <authorList>
            <person name="Gao J."/>
        </authorList>
    </citation>
    <scope>NUCLEOTIDE SEQUENCE</scope>
    <source>
        <strain evidence="7">CCTCC AA 2012012</strain>
    </source>
</reference>
<feature type="transmembrane region" description="Helical" evidence="5">
    <location>
        <begin position="120"/>
        <end position="139"/>
    </location>
</feature>